<feature type="transmembrane region" description="Helical" evidence="1">
    <location>
        <begin position="124"/>
        <end position="150"/>
    </location>
</feature>
<evidence type="ECO:0000259" key="2">
    <source>
        <dbReference type="PROSITE" id="PS50828"/>
    </source>
</evidence>
<evidence type="ECO:0000256" key="1">
    <source>
        <dbReference type="SAM" id="Phobius"/>
    </source>
</evidence>
<evidence type="ECO:0000313" key="3">
    <source>
        <dbReference type="EMBL" id="EXX69459.1"/>
    </source>
</evidence>
<feature type="domain" description="Smr" evidence="2">
    <location>
        <begin position="13"/>
        <end position="95"/>
    </location>
</feature>
<evidence type="ECO:0000313" key="4">
    <source>
        <dbReference type="Proteomes" id="UP000022910"/>
    </source>
</evidence>
<dbReference type="Pfam" id="PF01713">
    <property type="entry name" value="Smr"/>
    <property type="match status" value="1"/>
</dbReference>
<keyword evidence="1" id="KW-0812">Transmembrane</keyword>
<dbReference type="AlphaFoldDB" id="A0A015KPE1"/>
<sequence>MSHYYSSLKEVEVDLHNFQRETAKRLVINTIKESYYKNITIIKFITGSGNHINSIEEKGVLYEVFPSWMSDNEIKHLIEHCKKYDGYYLVYLDFERIYPIINYVLDFIEFLIDDFDYKDCLITLSLFIITFIFAITIIFLFVFVLCNLLFIRNIIY</sequence>
<dbReference type="Gene3D" id="3.30.1370.110">
    <property type="match status" value="1"/>
</dbReference>
<dbReference type="Proteomes" id="UP000022910">
    <property type="component" value="Unassembled WGS sequence"/>
</dbReference>
<dbReference type="InterPro" id="IPR036063">
    <property type="entry name" value="Smr_dom_sf"/>
</dbReference>
<protein>
    <recommendedName>
        <fullName evidence="2">Smr domain-containing protein</fullName>
    </recommendedName>
</protein>
<dbReference type="EMBL" id="JEMT01016843">
    <property type="protein sequence ID" value="EXX69459.1"/>
    <property type="molecule type" value="Genomic_DNA"/>
</dbReference>
<dbReference type="PROSITE" id="PS50828">
    <property type="entry name" value="SMR"/>
    <property type="match status" value="1"/>
</dbReference>
<comment type="caution">
    <text evidence="3">The sequence shown here is derived from an EMBL/GenBank/DDBJ whole genome shotgun (WGS) entry which is preliminary data.</text>
</comment>
<dbReference type="InterPro" id="IPR002625">
    <property type="entry name" value="Smr_dom"/>
</dbReference>
<dbReference type="HOGENOM" id="CLU_1687638_0_0_1"/>
<accession>A0A015KPE1</accession>
<dbReference type="OrthoDB" id="2401430at2759"/>
<reference evidence="3 4" key="1">
    <citation type="submission" date="2014-02" db="EMBL/GenBank/DDBJ databases">
        <title>Single nucleus genome sequencing reveals high similarity among nuclei of an endomycorrhizal fungus.</title>
        <authorList>
            <person name="Lin K."/>
            <person name="Geurts R."/>
            <person name="Zhang Z."/>
            <person name="Limpens E."/>
            <person name="Saunders D.G."/>
            <person name="Mu D."/>
            <person name="Pang E."/>
            <person name="Cao H."/>
            <person name="Cha H."/>
            <person name="Lin T."/>
            <person name="Zhou Q."/>
            <person name="Shang Y."/>
            <person name="Li Y."/>
            <person name="Ivanov S."/>
            <person name="Sharma T."/>
            <person name="Velzen R.V."/>
            <person name="Ruijter N.D."/>
            <person name="Aanen D.K."/>
            <person name="Win J."/>
            <person name="Kamoun S."/>
            <person name="Bisseling T."/>
            <person name="Huang S."/>
        </authorList>
    </citation>
    <scope>NUCLEOTIDE SEQUENCE [LARGE SCALE GENOMIC DNA]</scope>
    <source>
        <strain evidence="4">DAOM197198w</strain>
    </source>
</reference>
<organism evidence="3 4">
    <name type="scientific">Rhizophagus irregularis (strain DAOM 197198w)</name>
    <name type="common">Glomus intraradices</name>
    <dbReference type="NCBI Taxonomy" id="1432141"/>
    <lineage>
        <taxon>Eukaryota</taxon>
        <taxon>Fungi</taxon>
        <taxon>Fungi incertae sedis</taxon>
        <taxon>Mucoromycota</taxon>
        <taxon>Glomeromycotina</taxon>
        <taxon>Glomeromycetes</taxon>
        <taxon>Glomerales</taxon>
        <taxon>Glomeraceae</taxon>
        <taxon>Rhizophagus</taxon>
    </lineage>
</organism>
<proteinExistence type="predicted"/>
<name>A0A015KPE1_RHIIW</name>
<keyword evidence="4" id="KW-1185">Reference proteome</keyword>
<dbReference type="SUPFAM" id="SSF160443">
    <property type="entry name" value="SMR domain-like"/>
    <property type="match status" value="1"/>
</dbReference>
<dbReference type="SMR" id="A0A015KPE1"/>
<keyword evidence="1" id="KW-1133">Transmembrane helix</keyword>
<gene>
    <name evidence="3" type="ORF">RirG_095830</name>
</gene>
<keyword evidence="1" id="KW-0472">Membrane</keyword>